<proteinExistence type="predicted"/>
<feature type="compositionally biased region" description="Low complexity" evidence="4">
    <location>
        <begin position="113"/>
        <end position="124"/>
    </location>
</feature>
<dbReference type="Gene3D" id="3.40.50.300">
    <property type="entry name" value="P-loop containing nucleotide triphosphate hydrolases"/>
    <property type="match status" value="1"/>
</dbReference>
<sequence>MRFPVGMGVEGGLKRPARGDQQVRVGFGWPTAKRRLWSGDDESLDPARGASVVALLHRCVLDGVGQAAAADGRGHRGILGPDPSRRADVFRAADARRLGGLCRSARRDGRAMAARRPAGLARGGKSVFGDRPARAGATDLSRLVPRPVRLRAGRSRRLDRCRRRRTDRGAHHRADKLCRGHGAWRGLPPRRQSPARHDPTRPPGQPPPLESDRQPGADRCYSRASDSRSGGSGPWRDAAARLRFRRHARLGSDVGSVDLARANSGRGRAGAVRAALDEPHGCASGRLPSVARLRARHDRTGGVGASACLRRHRHSRRCRRARAVRIRRLRDCRGGRCRLCPGGPGPDLAFARAQQAFRRSSGRDRIRYRAPGCVRPPATGPDNDRRAPGDALSPRRVVALDSALSVRIATEGLSVRRGGYPAVNAVSLEIAAAQWTGLIGANGSGKTSLLRAMAGRAAVSGGTILIDGLDRTDDLAWRARAIGFAADAGALPPTLTGRELFAIIASDKPGLAIDDPLADLRAALDFDRFIDQRIGTLSAGMRQRLAIFAAFLTRPETVFLDEPFNWLDPICAFDTKAALRGLVAAHGLTLFTALHDTATLVHHCDAAMLLWEGRIARRIGPDELAAARQDHARFEAEIVNSLRTNG</sequence>
<dbReference type="PROSITE" id="PS50893">
    <property type="entry name" value="ABC_TRANSPORTER_2"/>
    <property type="match status" value="1"/>
</dbReference>
<reference evidence="6 7" key="1">
    <citation type="journal article" date="2015" name="J. Microbiol.">
        <title>Sphingosinicella ginsenosidimutans sp. nov., with ginsenoside converting activity.</title>
        <authorList>
            <person name="Kim J.K."/>
            <person name="Kang M.S."/>
            <person name="Park S.C."/>
            <person name="Kim K.M."/>
            <person name="Choi K."/>
            <person name="Yoon M.H."/>
            <person name="Im W.T."/>
        </authorList>
    </citation>
    <scope>NUCLEOTIDE SEQUENCE [LARGE SCALE GENOMIC DNA]</scope>
    <source>
        <strain evidence="6 7">BS-11</strain>
    </source>
</reference>
<dbReference type="InterPro" id="IPR027417">
    <property type="entry name" value="P-loop_NTPase"/>
</dbReference>
<dbReference type="PANTHER" id="PTHR42939:SF1">
    <property type="entry name" value="ABC TRANSPORTER ATP-BINDING PROTEIN ALBC-RELATED"/>
    <property type="match status" value="1"/>
</dbReference>
<dbReference type="InterPro" id="IPR003593">
    <property type="entry name" value="AAA+_ATPase"/>
</dbReference>
<feature type="domain" description="ABC transporter" evidence="5">
    <location>
        <begin position="408"/>
        <end position="637"/>
    </location>
</feature>
<dbReference type="Proteomes" id="UP000321249">
    <property type="component" value="Unassembled WGS sequence"/>
</dbReference>
<dbReference type="Pfam" id="PF00005">
    <property type="entry name" value="ABC_tran"/>
    <property type="match status" value="1"/>
</dbReference>
<evidence type="ECO:0000313" key="6">
    <source>
        <dbReference type="EMBL" id="TXC65059.1"/>
    </source>
</evidence>
<dbReference type="InterPro" id="IPR003439">
    <property type="entry name" value="ABC_transporter-like_ATP-bd"/>
</dbReference>
<evidence type="ECO:0000256" key="4">
    <source>
        <dbReference type="SAM" id="MobiDB-lite"/>
    </source>
</evidence>
<evidence type="ECO:0000256" key="2">
    <source>
        <dbReference type="ARBA" id="ARBA00022741"/>
    </source>
</evidence>
<accession>A0A5C6TXV6</accession>
<dbReference type="GO" id="GO:0016887">
    <property type="term" value="F:ATP hydrolysis activity"/>
    <property type="evidence" value="ECO:0007669"/>
    <property type="project" value="InterPro"/>
</dbReference>
<dbReference type="GO" id="GO:0005524">
    <property type="term" value="F:ATP binding"/>
    <property type="evidence" value="ECO:0007669"/>
    <property type="project" value="UniProtKB-KW"/>
</dbReference>
<feature type="region of interest" description="Disordered" evidence="4">
    <location>
        <begin position="369"/>
        <end position="392"/>
    </location>
</feature>
<dbReference type="SUPFAM" id="SSF52540">
    <property type="entry name" value="P-loop containing nucleoside triphosphate hydrolases"/>
    <property type="match status" value="1"/>
</dbReference>
<dbReference type="EMBL" id="VOQQ01000001">
    <property type="protein sequence ID" value="TXC65059.1"/>
    <property type="molecule type" value="Genomic_DNA"/>
</dbReference>
<dbReference type="InterPro" id="IPR051782">
    <property type="entry name" value="ABC_Transporter_VariousFunc"/>
</dbReference>
<evidence type="ECO:0000259" key="5">
    <source>
        <dbReference type="PROSITE" id="PS50893"/>
    </source>
</evidence>
<evidence type="ECO:0000256" key="3">
    <source>
        <dbReference type="ARBA" id="ARBA00022840"/>
    </source>
</evidence>
<evidence type="ECO:0000256" key="1">
    <source>
        <dbReference type="ARBA" id="ARBA00022448"/>
    </source>
</evidence>
<feature type="compositionally biased region" description="Basic residues" evidence="4">
    <location>
        <begin position="155"/>
        <end position="174"/>
    </location>
</feature>
<keyword evidence="3 6" id="KW-0067">ATP-binding</keyword>
<dbReference type="AlphaFoldDB" id="A0A5C6TXV6"/>
<organism evidence="6 7">
    <name type="scientific">Allosphingosinicella ginsenosidimutans</name>
    <dbReference type="NCBI Taxonomy" id="1176539"/>
    <lineage>
        <taxon>Bacteria</taxon>
        <taxon>Pseudomonadati</taxon>
        <taxon>Pseudomonadota</taxon>
        <taxon>Alphaproteobacteria</taxon>
        <taxon>Sphingomonadales</taxon>
        <taxon>Sphingomonadaceae</taxon>
        <taxon>Allosphingosinicella</taxon>
    </lineage>
</organism>
<keyword evidence="1" id="KW-0813">Transport</keyword>
<protein>
    <submittedName>
        <fullName evidence="6">ABC transporter ATP-binding protein</fullName>
    </submittedName>
</protein>
<keyword evidence="7" id="KW-1185">Reference proteome</keyword>
<evidence type="ECO:0000313" key="7">
    <source>
        <dbReference type="Proteomes" id="UP000321249"/>
    </source>
</evidence>
<dbReference type="SMART" id="SM00382">
    <property type="entry name" value="AAA"/>
    <property type="match status" value="1"/>
</dbReference>
<feature type="region of interest" description="Disordered" evidence="4">
    <location>
        <begin position="155"/>
        <end position="235"/>
    </location>
</feature>
<dbReference type="PANTHER" id="PTHR42939">
    <property type="entry name" value="ABC TRANSPORTER ATP-BINDING PROTEIN ALBC-RELATED"/>
    <property type="match status" value="1"/>
</dbReference>
<feature type="region of interest" description="Disordered" evidence="4">
    <location>
        <begin position="113"/>
        <end position="133"/>
    </location>
</feature>
<name>A0A5C6TXV6_9SPHN</name>
<keyword evidence="2" id="KW-0547">Nucleotide-binding</keyword>
<gene>
    <name evidence="6" type="ORF">FRZ32_12635</name>
</gene>
<comment type="caution">
    <text evidence="6">The sequence shown here is derived from an EMBL/GenBank/DDBJ whole genome shotgun (WGS) entry which is preliminary data.</text>
</comment>